<gene>
    <name evidence="1" type="ORF">E3O10_14405</name>
</gene>
<name>A0A1H8LWV3_9MICO</name>
<accession>A0A1H8LWV3</accession>
<sequence length="147" mass="15330">MLTITGELTDVVEVTRDLKVTGTVSAGANIAPGKHLVVVGAAIGRFVLEDDAYLTINGSFTGEIVDSDGLTTISGMAVVNPGNVPGELAIGVGSLVVTDDGRFRLNRDGTLSEVFDDGQTLSLDVNTTEVCDYDPDLGIFVSLNVDR</sequence>
<dbReference type="STRING" id="1424661.SAMN05216281_1335"/>
<reference evidence="1 2" key="1">
    <citation type="submission" date="2019-03" db="EMBL/GenBank/DDBJ databases">
        <title>Genomics of glacier-inhabiting Cryobacterium strains.</title>
        <authorList>
            <person name="Liu Q."/>
            <person name="Xin Y.-H."/>
        </authorList>
    </citation>
    <scope>NUCLEOTIDE SEQUENCE [LARGE SCALE GENOMIC DNA]</scope>
    <source>
        <strain evidence="1 2">Hh15</strain>
    </source>
</reference>
<protein>
    <submittedName>
        <fullName evidence="1">Uncharacterized protein</fullName>
    </submittedName>
</protein>
<proteinExistence type="predicted"/>
<keyword evidence="2" id="KW-1185">Reference proteome</keyword>
<dbReference type="RefSeq" id="WP_092112738.1">
    <property type="nucleotide sequence ID" value="NZ_FOCN01000033.1"/>
</dbReference>
<organism evidence="1 2">
    <name type="scientific">Cryobacterium luteum</name>
    <dbReference type="NCBI Taxonomy" id="1424661"/>
    <lineage>
        <taxon>Bacteria</taxon>
        <taxon>Bacillati</taxon>
        <taxon>Actinomycetota</taxon>
        <taxon>Actinomycetes</taxon>
        <taxon>Micrococcales</taxon>
        <taxon>Microbacteriaceae</taxon>
        <taxon>Cryobacterium</taxon>
    </lineage>
</organism>
<evidence type="ECO:0000313" key="1">
    <source>
        <dbReference type="EMBL" id="TFB86182.1"/>
    </source>
</evidence>
<dbReference type="Proteomes" id="UP000297654">
    <property type="component" value="Unassembled WGS sequence"/>
</dbReference>
<evidence type="ECO:0000313" key="2">
    <source>
        <dbReference type="Proteomes" id="UP000297654"/>
    </source>
</evidence>
<dbReference type="AlphaFoldDB" id="A0A1H8LWV3"/>
<comment type="caution">
    <text evidence="1">The sequence shown here is derived from an EMBL/GenBank/DDBJ whole genome shotgun (WGS) entry which is preliminary data.</text>
</comment>
<dbReference type="EMBL" id="SOFF01000038">
    <property type="protein sequence ID" value="TFB86182.1"/>
    <property type="molecule type" value="Genomic_DNA"/>
</dbReference>